<gene>
    <name evidence="10" type="ORF">mRhiFer1_008429</name>
</gene>
<dbReference type="InterPro" id="IPR001650">
    <property type="entry name" value="Helicase_C-like"/>
</dbReference>
<feature type="domain" description="Helicase C-terminal" evidence="9">
    <location>
        <begin position="1"/>
        <end position="138"/>
    </location>
</feature>
<dbReference type="InterPro" id="IPR012587">
    <property type="entry name" value="P68_rpt"/>
</dbReference>
<evidence type="ECO:0000256" key="3">
    <source>
        <dbReference type="ARBA" id="ARBA00022490"/>
    </source>
</evidence>
<dbReference type="GO" id="GO:0003724">
    <property type="term" value="F:RNA helicase activity"/>
    <property type="evidence" value="ECO:0007669"/>
    <property type="project" value="UniProtKB-EC"/>
</dbReference>
<dbReference type="GO" id="GO:0006397">
    <property type="term" value="P:mRNA processing"/>
    <property type="evidence" value="ECO:0007669"/>
    <property type="project" value="UniProtKB-KW"/>
</dbReference>
<keyword evidence="5" id="KW-0694">RNA-binding</keyword>
<evidence type="ECO:0000256" key="6">
    <source>
        <dbReference type="ARBA" id="ARBA00023187"/>
    </source>
</evidence>
<dbReference type="AlphaFoldDB" id="A0A7J7V826"/>
<dbReference type="GO" id="GO:0005737">
    <property type="term" value="C:cytoplasm"/>
    <property type="evidence" value="ECO:0007669"/>
    <property type="project" value="UniProtKB-SubCell"/>
</dbReference>
<comment type="caution">
    <text evidence="10">The sequence shown here is derived from an EMBL/GenBank/DDBJ whole genome shotgun (WGS) entry which is preliminary data.</text>
</comment>
<proteinExistence type="predicted"/>
<evidence type="ECO:0000256" key="2">
    <source>
        <dbReference type="ARBA" id="ARBA00004604"/>
    </source>
</evidence>
<evidence type="ECO:0000259" key="9">
    <source>
        <dbReference type="PROSITE" id="PS51194"/>
    </source>
</evidence>
<dbReference type="SUPFAM" id="SSF52540">
    <property type="entry name" value="P-loop containing nucleoside triphosphate hydrolases"/>
    <property type="match status" value="1"/>
</dbReference>
<sequence>MSEKENKTIVFAETKRCNEFTRKMRRGEWPAMGIHGDKSQQERDWVLNEFKHGKPPILIATDMASRGLDVKDMKFVINYDYLNSSEDYIRRIGRTACSTKTSTAYTFFTPNNIKQVSNLISVLREANQAINPKLLQLVEDRVSGRFRGRGDMKDDPQDRYSASKRGGFNTFRDRKKYDRSYSSLLKRDLEAKPRMVFVVLQITSKGALEVILCLLDYRPILGMAIQQVLTRMVMTALSNKEVISQISTTV</sequence>
<accession>A0A7J7V826</accession>
<dbReference type="Gene3D" id="3.40.50.300">
    <property type="entry name" value="P-loop containing nucleotide triphosphate hydrolases"/>
    <property type="match status" value="1"/>
</dbReference>
<keyword evidence="6" id="KW-0508">mRNA splicing</keyword>
<dbReference type="SMART" id="SM00490">
    <property type="entry name" value="HELICc"/>
    <property type="match status" value="1"/>
</dbReference>
<dbReference type="Proteomes" id="UP000585614">
    <property type="component" value="Unassembled WGS sequence"/>
</dbReference>
<keyword evidence="7" id="KW-0539">Nucleus</keyword>
<organism evidence="10 11">
    <name type="scientific">Rhinolophus ferrumequinum</name>
    <name type="common">Greater horseshoe bat</name>
    <dbReference type="NCBI Taxonomy" id="59479"/>
    <lineage>
        <taxon>Eukaryota</taxon>
        <taxon>Metazoa</taxon>
        <taxon>Chordata</taxon>
        <taxon>Craniata</taxon>
        <taxon>Vertebrata</taxon>
        <taxon>Euteleostomi</taxon>
        <taxon>Mammalia</taxon>
        <taxon>Eutheria</taxon>
        <taxon>Laurasiatheria</taxon>
        <taxon>Chiroptera</taxon>
        <taxon>Yinpterochiroptera</taxon>
        <taxon>Rhinolophoidea</taxon>
        <taxon>Rhinolophidae</taxon>
        <taxon>Rhinolophinae</taxon>
        <taxon>Rhinolophus</taxon>
    </lineage>
</organism>
<dbReference type="GO" id="GO:0005730">
    <property type="term" value="C:nucleolus"/>
    <property type="evidence" value="ECO:0007669"/>
    <property type="project" value="UniProtKB-SubCell"/>
</dbReference>
<keyword evidence="3" id="KW-0963">Cytoplasm</keyword>
<evidence type="ECO:0000256" key="5">
    <source>
        <dbReference type="ARBA" id="ARBA00022884"/>
    </source>
</evidence>
<dbReference type="PANTHER" id="PTHR47958">
    <property type="entry name" value="ATP-DEPENDENT RNA HELICASE DBP3"/>
    <property type="match status" value="1"/>
</dbReference>
<dbReference type="Pfam" id="PF00271">
    <property type="entry name" value="Helicase_C"/>
    <property type="match status" value="1"/>
</dbReference>
<evidence type="ECO:0000256" key="7">
    <source>
        <dbReference type="ARBA" id="ARBA00023242"/>
    </source>
</evidence>
<comment type="subcellular location">
    <subcellularLocation>
        <location evidence="1">Cytoplasm</location>
    </subcellularLocation>
    <subcellularLocation>
        <location evidence="2">Nucleus</location>
        <location evidence="2">Nucleolus</location>
    </subcellularLocation>
</comment>
<comment type="catalytic activity">
    <reaction evidence="8">
        <text>ATP + H2O = ADP + phosphate + H(+)</text>
        <dbReference type="Rhea" id="RHEA:13065"/>
        <dbReference type="ChEBI" id="CHEBI:15377"/>
        <dbReference type="ChEBI" id="CHEBI:15378"/>
        <dbReference type="ChEBI" id="CHEBI:30616"/>
        <dbReference type="ChEBI" id="CHEBI:43474"/>
        <dbReference type="ChEBI" id="CHEBI:456216"/>
        <dbReference type="EC" id="3.6.4.13"/>
    </reaction>
</comment>
<dbReference type="SMART" id="SM01414">
    <property type="entry name" value="P68HR"/>
    <property type="match status" value="1"/>
</dbReference>
<name>A0A7J7V826_RHIFE</name>
<dbReference type="GO" id="GO:0003723">
    <property type="term" value="F:RNA binding"/>
    <property type="evidence" value="ECO:0007669"/>
    <property type="project" value="UniProtKB-KW"/>
</dbReference>
<evidence type="ECO:0000256" key="8">
    <source>
        <dbReference type="ARBA" id="ARBA00047984"/>
    </source>
</evidence>
<evidence type="ECO:0000313" key="10">
    <source>
        <dbReference type="EMBL" id="KAF6321299.1"/>
    </source>
</evidence>
<dbReference type="GO" id="GO:0008380">
    <property type="term" value="P:RNA splicing"/>
    <property type="evidence" value="ECO:0007669"/>
    <property type="project" value="UniProtKB-KW"/>
</dbReference>
<reference evidence="10 11" key="1">
    <citation type="journal article" date="2020" name="Nature">
        <title>Six reference-quality genomes reveal evolution of bat adaptations.</title>
        <authorList>
            <person name="Jebb D."/>
            <person name="Huang Z."/>
            <person name="Pippel M."/>
            <person name="Hughes G.M."/>
            <person name="Lavrichenko K."/>
            <person name="Devanna P."/>
            <person name="Winkler S."/>
            <person name="Jermiin L.S."/>
            <person name="Skirmuntt E.C."/>
            <person name="Katzourakis A."/>
            <person name="Burkitt-Gray L."/>
            <person name="Ray D.A."/>
            <person name="Sullivan K.A.M."/>
            <person name="Roscito J.G."/>
            <person name="Kirilenko B.M."/>
            <person name="Davalos L.M."/>
            <person name="Corthals A.P."/>
            <person name="Power M.L."/>
            <person name="Jones G."/>
            <person name="Ransome R.D."/>
            <person name="Dechmann D.K.N."/>
            <person name="Locatelli A.G."/>
            <person name="Puechmaille S.J."/>
            <person name="Fedrigo O."/>
            <person name="Jarvis E.D."/>
            <person name="Hiller M."/>
            <person name="Vernes S.C."/>
            <person name="Myers E.W."/>
            <person name="Teeling E.C."/>
        </authorList>
    </citation>
    <scope>NUCLEOTIDE SEQUENCE [LARGE SCALE GENOMIC DNA]</scope>
    <source>
        <strain evidence="10">MRhiFer1</strain>
        <tissue evidence="10">Lung</tissue>
    </source>
</reference>
<dbReference type="CDD" id="cd18787">
    <property type="entry name" value="SF2_C_DEAD"/>
    <property type="match status" value="1"/>
</dbReference>
<dbReference type="PROSITE" id="PS51194">
    <property type="entry name" value="HELICASE_CTER"/>
    <property type="match status" value="1"/>
</dbReference>
<dbReference type="EMBL" id="JACAGC010000014">
    <property type="protein sequence ID" value="KAF6321299.1"/>
    <property type="molecule type" value="Genomic_DNA"/>
</dbReference>
<dbReference type="InterPro" id="IPR027417">
    <property type="entry name" value="P-loop_NTPase"/>
</dbReference>
<keyword evidence="4" id="KW-0507">mRNA processing</keyword>
<evidence type="ECO:0000256" key="4">
    <source>
        <dbReference type="ARBA" id="ARBA00022664"/>
    </source>
</evidence>
<dbReference type="Pfam" id="PF08061">
    <property type="entry name" value="P68HR"/>
    <property type="match status" value="1"/>
</dbReference>
<evidence type="ECO:0000256" key="1">
    <source>
        <dbReference type="ARBA" id="ARBA00004496"/>
    </source>
</evidence>
<evidence type="ECO:0000313" key="11">
    <source>
        <dbReference type="Proteomes" id="UP000585614"/>
    </source>
</evidence>
<protein>
    <recommendedName>
        <fullName evidence="9">Helicase C-terminal domain-containing protein</fullName>
    </recommendedName>
</protein>